<dbReference type="Proteomes" id="UP000237682">
    <property type="component" value="Unassembled WGS sequence"/>
</dbReference>
<proteinExistence type="predicted"/>
<evidence type="ECO:0000313" key="1">
    <source>
        <dbReference type="EMBL" id="PRH84076.1"/>
    </source>
</evidence>
<accession>A0A2S9Q3Y6</accession>
<gene>
    <name evidence="1" type="ORF">C5L14_28795</name>
</gene>
<dbReference type="OrthoDB" id="9927384at2"/>
<dbReference type="EMBL" id="PUEJ01000016">
    <property type="protein sequence ID" value="PRH84076.1"/>
    <property type="molecule type" value="Genomic_DNA"/>
</dbReference>
<comment type="caution">
    <text evidence="1">The sequence shown here is derived from an EMBL/GenBank/DDBJ whole genome shotgun (WGS) entry which is preliminary data.</text>
</comment>
<dbReference type="RefSeq" id="WP_105865503.1">
    <property type="nucleotide sequence ID" value="NZ_PUEJ01000016.1"/>
</dbReference>
<name>A0A2S9Q3Y6_9HYPH</name>
<organism evidence="1 2">
    <name type="scientific">Labrys okinawensis</name>
    <dbReference type="NCBI Taxonomy" id="346911"/>
    <lineage>
        <taxon>Bacteria</taxon>
        <taxon>Pseudomonadati</taxon>
        <taxon>Pseudomonadota</taxon>
        <taxon>Alphaproteobacteria</taxon>
        <taxon>Hyphomicrobiales</taxon>
        <taxon>Xanthobacteraceae</taxon>
        <taxon>Labrys</taxon>
    </lineage>
</organism>
<keyword evidence="2" id="KW-1185">Reference proteome</keyword>
<dbReference type="AlphaFoldDB" id="A0A2S9Q3Y6"/>
<sequence length="61" mass="6441">MTCSQNDFTAGPMAAIMFAKPSRSSVDGIELPRSCRLAAGAKANKQLGWRGLAAPSRHIVP</sequence>
<reference evidence="1 2" key="1">
    <citation type="submission" date="2018-02" db="EMBL/GenBank/DDBJ databases">
        <title>Whole genome sequencing of endophytic bacterium.</title>
        <authorList>
            <person name="Eedara R."/>
            <person name="Podile A.R."/>
        </authorList>
    </citation>
    <scope>NUCLEOTIDE SEQUENCE [LARGE SCALE GENOMIC DNA]</scope>
    <source>
        <strain evidence="1 2">RP1T</strain>
    </source>
</reference>
<evidence type="ECO:0000313" key="2">
    <source>
        <dbReference type="Proteomes" id="UP000237682"/>
    </source>
</evidence>
<protein>
    <submittedName>
        <fullName evidence="1">Uncharacterized protein</fullName>
    </submittedName>
</protein>